<keyword evidence="4 5" id="KW-0560">Oxidoreductase</keyword>
<protein>
    <recommendedName>
        <fullName evidence="5">tRNA-dihydrouridine synthase</fullName>
        <ecNumber evidence="5">1.3.1.-</ecNumber>
    </recommendedName>
</protein>
<dbReference type="PANTHER" id="PTHR45846:SF1">
    <property type="entry name" value="TRNA-DIHYDROURIDINE(47) SYNTHASE [NAD(P)(+)]-LIKE"/>
    <property type="match status" value="1"/>
</dbReference>
<feature type="binding site" evidence="7">
    <location>
        <position position="68"/>
    </location>
    <ligand>
        <name>FMN</name>
        <dbReference type="ChEBI" id="CHEBI:58210"/>
    </ligand>
</feature>
<comment type="cofactor">
    <cofactor evidence="5 7">
        <name>FMN</name>
        <dbReference type="ChEBI" id="CHEBI:58210"/>
    </cofactor>
</comment>
<feature type="binding site" evidence="7">
    <location>
        <position position="166"/>
    </location>
    <ligand>
        <name>FMN</name>
        <dbReference type="ChEBI" id="CHEBI:58210"/>
    </ligand>
</feature>
<proteinExistence type="inferred from homology"/>
<dbReference type="GeneID" id="98069906"/>
<dbReference type="GO" id="GO:0017150">
    <property type="term" value="F:tRNA dihydrouridine synthase activity"/>
    <property type="evidence" value="ECO:0007669"/>
    <property type="project" value="InterPro"/>
</dbReference>
<dbReference type="InterPro" id="IPR001269">
    <property type="entry name" value="DUS_fam"/>
</dbReference>
<dbReference type="InterPro" id="IPR035587">
    <property type="entry name" value="DUS-like_FMN-bd"/>
</dbReference>
<gene>
    <name evidence="9" type="ORF">HMPREF9449_02365</name>
</gene>
<dbReference type="GO" id="GO:0050660">
    <property type="term" value="F:flavin adenine dinucleotide binding"/>
    <property type="evidence" value="ECO:0007669"/>
    <property type="project" value="InterPro"/>
</dbReference>
<keyword evidence="2 5" id="KW-0288">FMN</keyword>
<dbReference type="Proteomes" id="UP000004892">
    <property type="component" value="Unassembled WGS sequence"/>
</dbReference>
<comment type="similarity">
    <text evidence="5">Belongs to the dus family.</text>
</comment>
<keyword evidence="3 5" id="KW-0819">tRNA processing</keyword>
<dbReference type="AlphaFoldDB" id="H1DIY6"/>
<evidence type="ECO:0000313" key="9">
    <source>
        <dbReference type="EMBL" id="EHP46748.1"/>
    </source>
</evidence>
<dbReference type="SUPFAM" id="SSF51395">
    <property type="entry name" value="FMN-linked oxidoreductases"/>
    <property type="match status" value="1"/>
</dbReference>
<evidence type="ECO:0000256" key="4">
    <source>
        <dbReference type="ARBA" id="ARBA00023002"/>
    </source>
</evidence>
<dbReference type="STRING" id="742817.HMPREF9449_02365"/>
<dbReference type="Pfam" id="PF01207">
    <property type="entry name" value="Dus"/>
    <property type="match status" value="1"/>
</dbReference>
<dbReference type="PANTHER" id="PTHR45846">
    <property type="entry name" value="TRNA-DIHYDROURIDINE(47) SYNTHASE [NAD(P)(+)]-LIKE"/>
    <property type="match status" value="1"/>
</dbReference>
<evidence type="ECO:0000256" key="5">
    <source>
        <dbReference type="PIRNR" id="PIRNR006621"/>
    </source>
</evidence>
<evidence type="ECO:0000313" key="10">
    <source>
        <dbReference type="Proteomes" id="UP000004892"/>
    </source>
</evidence>
<evidence type="ECO:0000256" key="7">
    <source>
        <dbReference type="PIRSR" id="PIRSR006621-2"/>
    </source>
</evidence>
<evidence type="ECO:0000256" key="3">
    <source>
        <dbReference type="ARBA" id="ARBA00022694"/>
    </source>
</evidence>
<comment type="function">
    <text evidence="5">Catalyzes the synthesis of 5,6-dihydrouridine (D), a modified base found in the D-loop of most tRNAs, via the reduction of the C5-C6 double bond in target uridines.</text>
</comment>
<feature type="binding site" evidence="7">
    <location>
        <begin position="222"/>
        <end position="223"/>
    </location>
    <ligand>
        <name>FMN</name>
        <dbReference type="ChEBI" id="CHEBI:58210"/>
    </ligand>
</feature>
<dbReference type="HOGENOM" id="CLU_013299_6_0_10"/>
<dbReference type="EC" id="1.3.1.-" evidence="5"/>
<evidence type="ECO:0000256" key="6">
    <source>
        <dbReference type="PIRSR" id="PIRSR006621-1"/>
    </source>
</evidence>
<dbReference type="EMBL" id="ADMC01000025">
    <property type="protein sequence ID" value="EHP46748.1"/>
    <property type="molecule type" value="Genomic_DNA"/>
</dbReference>
<evidence type="ECO:0000256" key="2">
    <source>
        <dbReference type="ARBA" id="ARBA00022643"/>
    </source>
</evidence>
<keyword evidence="1 5" id="KW-0285">Flavoprotein</keyword>
<dbReference type="RefSeq" id="WP_009137511.1">
    <property type="nucleotide sequence ID" value="NZ_JH594596.1"/>
</dbReference>
<dbReference type="InterPro" id="IPR013785">
    <property type="entry name" value="Aldolase_TIM"/>
</dbReference>
<comment type="caution">
    <text evidence="9">The sequence shown here is derived from an EMBL/GenBank/DDBJ whole genome shotgun (WGS) entry which is preliminary data.</text>
</comment>
<accession>H1DIY6</accession>
<dbReference type="Gene3D" id="3.20.20.70">
    <property type="entry name" value="Aldolase class I"/>
    <property type="match status" value="1"/>
</dbReference>
<sequence length="312" mass="36296">MEKEYEIHFAPLQGYTDWIYRNIFTRFFKGIDAYYTPFIRVEKGNVFRNRDLRDIDPANNEVVGLIPQILPGSTEEFGLLAALLRAKGYSRADINLGCPFPLIAGQKKGAGMLPYPDLVRAIMESVATFPDIRFSVKMRLGWSDKQECLNLLPILNECPLTHITLHARTGKQQYKGETDPEMFGYFYRECRHPLFYNGDLDSVHQIQMILQRFPELKGVMLGRGLLSNPALAENVKYHCSEATDSVSRKKDFMDALFLAYRDYLKDERVLLQKMKSYWDYFLPDADRRLKKKLQKAKKITDYQEFVNLIFKA</sequence>
<dbReference type="GO" id="GO:0003723">
    <property type="term" value="F:RNA binding"/>
    <property type="evidence" value="ECO:0007669"/>
    <property type="project" value="TreeGrafter"/>
</dbReference>
<keyword evidence="10" id="KW-1185">Reference proteome</keyword>
<feature type="binding site" evidence="7">
    <location>
        <position position="137"/>
    </location>
    <ligand>
        <name>FMN</name>
        <dbReference type="ChEBI" id="CHEBI:58210"/>
    </ligand>
</feature>
<evidence type="ECO:0000256" key="1">
    <source>
        <dbReference type="ARBA" id="ARBA00022630"/>
    </source>
</evidence>
<dbReference type="PIRSF" id="PIRSF006621">
    <property type="entry name" value="Dus"/>
    <property type="match status" value="1"/>
</dbReference>
<reference evidence="9 10" key="1">
    <citation type="submission" date="2012-01" db="EMBL/GenBank/DDBJ databases">
        <title>The Genome Sequence of Odoribacter laneus YIT 12061.</title>
        <authorList>
            <consortium name="The Broad Institute Genome Sequencing Platform"/>
            <person name="Earl A."/>
            <person name="Ward D."/>
            <person name="Feldgarden M."/>
            <person name="Gevers D."/>
            <person name="Morotomi M."/>
            <person name="Young S.K."/>
            <person name="Zeng Q."/>
            <person name="Gargeya S."/>
            <person name="Fitzgerald M."/>
            <person name="Haas B."/>
            <person name="Abouelleil A."/>
            <person name="Alvarado L."/>
            <person name="Arachchi H.M."/>
            <person name="Berlin A."/>
            <person name="Chapman S.B."/>
            <person name="Gearin G."/>
            <person name="Goldberg J."/>
            <person name="Griggs A."/>
            <person name="Gujja S."/>
            <person name="Hansen M."/>
            <person name="Heiman D."/>
            <person name="Howarth C."/>
            <person name="Larimer J."/>
            <person name="Lui A."/>
            <person name="MacDonald P.J.P."/>
            <person name="McCowen C."/>
            <person name="Montmayeur A."/>
            <person name="Murphy C."/>
            <person name="Neiman D."/>
            <person name="Pearson M."/>
            <person name="Priest M."/>
            <person name="Roberts A."/>
            <person name="Saif S."/>
            <person name="Shea T."/>
            <person name="Sisk P."/>
            <person name="Stolte C."/>
            <person name="Sykes S."/>
            <person name="Wortman J."/>
            <person name="Nusbaum C."/>
            <person name="Birren B."/>
        </authorList>
    </citation>
    <scope>NUCLEOTIDE SEQUENCE [LARGE SCALE GENOMIC DNA]</scope>
    <source>
        <strain evidence="9 10">YIT 12061</strain>
    </source>
</reference>
<keyword evidence="7" id="KW-0547">Nucleotide-binding</keyword>
<dbReference type="CDD" id="cd02801">
    <property type="entry name" value="DUS_like_FMN"/>
    <property type="match status" value="1"/>
</dbReference>
<organism evidence="9 10">
    <name type="scientific">Odoribacter laneus YIT 12061</name>
    <dbReference type="NCBI Taxonomy" id="742817"/>
    <lineage>
        <taxon>Bacteria</taxon>
        <taxon>Pseudomonadati</taxon>
        <taxon>Bacteroidota</taxon>
        <taxon>Bacteroidia</taxon>
        <taxon>Bacteroidales</taxon>
        <taxon>Odoribacteraceae</taxon>
        <taxon>Odoribacter</taxon>
    </lineage>
</organism>
<feature type="active site" description="Proton donor" evidence="6">
    <location>
        <position position="98"/>
    </location>
</feature>
<evidence type="ECO:0000259" key="8">
    <source>
        <dbReference type="Pfam" id="PF01207"/>
    </source>
</evidence>
<name>H1DIY6_9BACT</name>
<feature type="domain" description="DUS-like FMN-binding" evidence="8">
    <location>
        <begin position="9"/>
        <end position="306"/>
    </location>
</feature>
<dbReference type="eggNOG" id="COG0042">
    <property type="taxonomic scope" value="Bacteria"/>
</dbReference>
<dbReference type="PATRIC" id="fig|742817.3.peg.2533"/>